<accession>A0A225VKC2</accession>
<dbReference type="PANTHER" id="PTHR40866:SF1">
    <property type="entry name" value="BED-TYPE DOMAIN-CONTAINING PROTEIN"/>
    <property type="match status" value="1"/>
</dbReference>
<dbReference type="PANTHER" id="PTHR40866">
    <property type="entry name" value="BED-TYPE DOMAIN-CONTAINING PROTEIN"/>
    <property type="match status" value="1"/>
</dbReference>
<reference evidence="2" key="1">
    <citation type="submission" date="2017-03" db="EMBL/GenBank/DDBJ databases">
        <title>Phytopthora megakarya and P. palmivora, two closely related causual agents of cacao black pod achieved similar genome size and gene model numbers by different mechanisms.</title>
        <authorList>
            <person name="Ali S."/>
            <person name="Shao J."/>
            <person name="Larry D.J."/>
            <person name="Kronmiller B."/>
            <person name="Shen D."/>
            <person name="Strem M.D."/>
            <person name="Melnick R.L."/>
            <person name="Guiltinan M.J."/>
            <person name="Tyler B.M."/>
            <person name="Meinhardt L.W."/>
            <person name="Bailey B.A."/>
        </authorList>
    </citation>
    <scope>NUCLEOTIDE SEQUENCE [LARGE SCALE GENOMIC DNA]</scope>
    <source>
        <strain evidence="2">zdho120</strain>
    </source>
</reference>
<dbReference type="AlphaFoldDB" id="A0A225VKC2"/>
<organism evidence="1 2">
    <name type="scientific">Phytophthora megakarya</name>
    <dbReference type="NCBI Taxonomy" id="4795"/>
    <lineage>
        <taxon>Eukaryota</taxon>
        <taxon>Sar</taxon>
        <taxon>Stramenopiles</taxon>
        <taxon>Oomycota</taxon>
        <taxon>Peronosporomycetes</taxon>
        <taxon>Peronosporales</taxon>
        <taxon>Peronosporaceae</taxon>
        <taxon>Phytophthora</taxon>
    </lineage>
</organism>
<sequence length="223" mass="25676">MLTQASKLRLKTSLRQRLRQETRWGSSFAMLARYFELREHISADDEDLTEFMLSPAANWRLQAWLVELAEVESMSMKLPSEDLNLLYTRDLLDGLLEIKPSLRHYLSPSTDIVVALGRANKLSWAEKATLKPFESEASAAAAAIEETTKVGFADRILKRRKVQDNLSAYMQLNAIPRPEKLFSMARMVLRYERDRLAPLMLEMMLFIKVNSKHWDVTTVDAVI</sequence>
<dbReference type="OrthoDB" id="123018at2759"/>
<comment type="caution">
    <text evidence="1">The sequence shown here is derived from an EMBL/GenBank/DDBJ whole genome shotgun (WGS) entry which is preliminary data.</text>
</comment>
<evidence type="ECO:0000313" key="2">
    <source>
        <dbReference type="Proteomes" id="UP000198211"/>
    </source>
</evidence>
<keyword evidence="2" id="KW-1185">Reference proteome</keyword>
<protein>
    <submittedName>
        <fullName evidence="1">Uncharacterized protein</fullName>
    </submittedName>
</protein>
<evidence type="ECO:0000313" key="1">
    <source>
        <dbReference type="EMBL" id="OWZ05328.1"/>
    </source>
</evidence>
<proteinExistence type="predicted"/>
<gene>
    <name evidence="1" type="ORF">PHMEG_00022601</name>
</gene>
<dbReference type="EMBL" id="NBNE01004487">
    <property type="protein sequence ID" value="OWZ05328.1"/>
    <property type="molecule type" value="Genomic_DNA"/>
</dbReference>
<name>A0A225VKC2_9STRA</name>
<dbReference type="Proteomes" id="UP000198211">
    <property type="component" value="Unassembled WGS sequence"/>
</dbReference>